<comment type="caution">
    <text evidence="8">The sequence shown here is derived from an EMBL/GenBank/DDBJ whole genome shotgun (WGS) entry which is preliminary data.</text>
</comment>
<name>A0ABV9ABV5_9ACTN</name>
<feature type="transmembrane region" description="Helical" evidence="6">
    <location>
        <begin position="18"/>
        <end position="38"/>
    </location>
</feature>
<keyword evidence="4 6" id="KW-0472">Membrane</keyword>
<evidence type="ECO:0000256" key="5">
    <source>
        <dbReference type="ARBA" id="ARBA00023251"/>
    </source>
</evidence>
<dbReference type="PROSITE" id="PS50850">
    <property type="entry name" value="MFS"/>
    <property type="match status" value="1"/>
</dbReference>
<dbReference type="PANTHER" id="PTHR42718">
    <property type="entry name" value="MAJOR FACILITATOR SUPERFAMILY MULTIDRUG TRANSPORTER MFSC"/>
    <property type="match status" value="1"/>
</dbReference>
<feature type="transmembrane region" description="Helical" evidence="6">
    <location>
        <begin position="309"/>
        <end position="328"/>
    </location>
</feature>
<protein>
    <submittedName>
        <fullName evidence="8">MFS transporter</fullName>
    </submittedName>
</protein>
<feature type="transmembrane region" description="Helical" evidence="6">
    <location>
        <begin position="206"/>
        <end position="225"/>
    </location>
</feature>
<evidence type="ECO:0000256" key="2">
    <source>
        <dbReference type="ARBA" id="ARBA00022692"/>
    </source>
</evidence>
<gene>
    <name evidence="8" type="ORF">ACFPA8_20210</name>
</gene>
<evidence type="ECO:0000256" key="6">
    <source>
        <dbReference type="SAM" id="Phobius"/>
    </source>
</evidence>
<feature type="transmembrane region" description="Helical" evidence="6">
    <location>
        <begin position="58"/>
        <end position="77"/>
    </location>
</feature>
<dbReference type="Proteomes" id="UP001595997">
    <property type="component" value="Unassembled WGS sequence"/>
</dbReference>
<feature type="domain" description="Major facilitator superfamily (MFS) profile" evidence="7">
    <location>
        <begin position="20"/>
        <end position="495"/>
    </location>
</feature>
<dbReference type="Pfam" id="PF07690">
    <property type="entry name" value="MFS_1"/>
    <property type="match status" value="1"/>
</dbReference>
<feature type="transmembrane region" description="Helical" evidence="6">
    <location>
        <begin position="340"/>
        <end position="358"/>
    </location>
</feature>
<dbReference type="SUPFAM" id="SSF103473">
    <property type="entry name" value="MFS general substrate transporter"/>
    <property type="match status" value="1"/>
</dbReference>
<keyword evidence="3 6" id="KW-1133">Transmembrane helix</keyword>
<evidence type="ECO:0000256" key="4">
    <source>
        <dbReference type="ARBA" id="ARBA00023136"/>
    </source>
</evidence>
<feature type="transmembrane region" description="Helical" evidence="6">
    <location>
        <begin position="145"/>
        <end position="165"/>
    </location>
</feature>
<dbReference type="Gene3D" id="1.20.1250.20">
    <property type="entry name" value="MFS general substrate transporter like domains"/>
    <property type="match status" value="1"/>
</dbReference>
<organism evidence="8 9">
    <name type="scientific">Streptomyces ovatisporus</name>
    <dbReference type="NCBI Taxonomy" id="1128682"/>
    <lineage>
        <taxon>Bacteria</taxon>
        <taxon>Bacillati</taxon>
        <taxon>Actinomycetota</taxon>
        <taxon>Actinomycetes</taxon>
        <taxon>Kitasatosporales</taxon>
        <taxon>Streptomycetaceae</taxon>
        <taxon>Streptomyces</taxon>
    </lineage>
</organism>
<feature type="transmembrane region" description="Helical" evidence="6">
    <location>
        <begin position="111"/>
        <end position="133"/>
    </location>
</feature>
<sequence>MSEQSSAATAQARDPRRWWILAVLCSSLFVIVLDNTILNVAIPSITEQLGASTAEIQWTLNAYTLVLSGLLITAGGLSDRLGRKRALLLGLLVFGGGSLMGALAGSPEVLIAARVLMGIGAAFLMPGTLAVLVRTFDDEERPRAIGIWAAVSSVGMALGPVVGGFLLDHFWWGSTFLINVPVAVVGLVAMAVLLRESKDPGHSRPDLLGALLSTVAVVSLVWAVITIPREGWLAPKTLTAGLLGIAVGVTFVWWERRVQDPMLDMAMFKNPKFRGAVFGGILTAFGMAGSLFLLTQDLQFLRGYDPLEAGAQLIPMAVGVLFSSVVLSPRVLKALGIGKGVALGVSASAAGLTTVALAPDNGYLVLVAGLLLLGGGAGISGPLVANALMSSIPPERASTGSGVNNTLQELGSGLGVGVLGAVLVAVFSQAVPDRLGAAAGESYPQAVEAAGGSQALLADVRDSFTSALTASQLIGAAAVLLGGWIAGALLLRADRAAAAEAAAAAAEKPAESATENSPA</sequence>
<evidence type="ECO:0000313" key="9">
    <source>
        <dbReference type="Proteomes" id="UP001595997"/>
    </source>
</evidence>
<dbReference type="CDD" id="cd17321">
    <property type="entry name" value="MFS_MMR_MDR_like"/>
    <property type="match status" value="1"/>
</dbReference>
<dbReference type="PANTHER" id="PTHR42718:SF42">
    <property type="entry name" value="EXPORT PROTEIN"/>
    <property type="match status" value="1"/>
</dbReference>
<dbReference type="RefSeq" id="WP_386450526.1">
    <property type="nucleotide sequence ID" value="NZ_JBHSFH010000011.1"/>
</dbReference>
<dbReference type="InterPro" id="IPR011701">
    <property type="entry name" value="MFS"/>
</dbReference>
<accession>A0ABV9ABV5</accession>
<dbReference type="InterPro" id="IPR036259">
    <property type="entry name" value="MFS_trans_sf"/>
</dbReference>
<dbReference type="InterPro" id="IPR005829">
    <property type="entry name" value="Sugar_transporter_CS"/>
</dbReference>
<feature type="transmembrane region" description="Helical" evidence="6">
    <location>
        <begin position="364"/>
        <end position="389"/>
    </location>
</feature>
<evidence type="ECO:0000256" key="3">
    <source>
        <dbReference type="ARBA" id="ARBA00022989"/>
    </source>
</evidence>
<dbReference type="PRINTS" id="PR01036">
    <property type="entry name" value="TCRTETB"/>
</dbReference>
<keyword evidence="9" id="KW-1185">Reference proteome</keyword>
<evidence type="ECO:0000313" key="8">
    <source>
        <dbReference type="EMBL" id="MFC4496455.1"/>
    </source>
</evidence>
<dbReference type="PROSITE" id="PS00216">
    <property type="entry name" value="SUGAR_TRANSPORT_1"/>
    <property type="match status" value="1"/>
</dbReference>
<feature type="transmembrane region" description="Helical" evidence="6">
    <location>
        <begin position="171"/>
        <end position="194"/>
    </location>
</feature>
<dbReference type="InterPro" id="IPR020846">
    <property type="entry name" value="MFS_dom"/>
</dbReference>
<feature type="transmembrane region" description="Helical" evidence="6">
    <location>
        <begin position="410"/>
        <end position="431"/>
    </location>
</feature>
<feature type="transmembrane region" description="Helical" evidence="6">
    <location>
        <begin position="473"/>
        <end position="491"/>
    </location>
</feature>
<proteinExistence type="predicted"/>
<comment type="subcellular location">
    <subcellularLocation>
        <location evidence="1">Cell membrane</location>
        <topology evidence="1">Multi-pass membrane protein</topology>
    </subcellularLocation>
</comment>
<feature type="transmembrane region" description="Helical" evidence="6">
    <location>
        <begin position="86"/>
        <end position="105"/>
    </location>
</feature>
<evidence type="ECO:0000256" key="1">
    <source>
        <dbReference type="ARBA" id="ARBA00004651"/>
    </source>
</evidence>
<reference evidence="9" key="1">
    <citation type="journal article" date="2019" name="Int. J. Syst. Evol. Microbiol.">
        <title>The Global Catalogue of Microorganisms (GCM) 10K type strain sequencing project: providing services to taxonomists for standard genome sequencing and annotation.</title>
        <authorList>
            <consortium name="The Broad Institute Genomics Platform"/>
            <consortium name="The Broad Institute Genome Sequencing Center for Infectious Disease"/>
            <person name="Wu L."/>
            <person name="Ma J."/>
        </authorList>
    </citation>
    <scope>NUCLEOTIDE SEQUENCE [LARGE SCALE GENOMIC DNA]</scope>
    <source>
        <strain evidence="9">CGMCC 4.7357</strain>
    </source>
</reference>
<keyword evidence="5" id="KW-0046">Antibiotic resistance</keyword>
<feature type="transmembrane region" description="Helical" evidence="6">
    <location>
        <begin position="237"/>
        <end position="254"/>
    </location>
</feature>
<keyword evidence="2 6" id="KW-0812">Transmembrane</keyword>
<evidence type="ECO:0000259" key="7">
    <source>
        <dbReference type="PROSITE" id="PS50850"/>
    </source>
</evidence>
<feature type="transmembrane region" description="Helical" evidence="6">
    <location>
        <begin position="275"/>
        <end position="294"/>
    </location>
</feature>
<dbReference type="EMBL" id="JBHSFH010000011">
    <property type="protein sequence ID" value="MFC4496455.1"/>
    <property type="molecule type" value="Genomic_DNA"/>
</dbReference>